<dbReference type="PANTHER" id="PTHR10194:SF142">
    <property type="entry name" value="NEUROFIBROMIN"/>
    <property type="match status" value="1"/>
</dbReference>
<evidence type="ECO:0000259" key="3">
    <source>
        <dbReference type="PROSITE" id="PS50018"/>
    </source>
</evidence>
<dbReference type="AlphaFoldDB" id="A0A183J1A1"/>
<dbReference type="GO" id="GO:0005096">
    <property type="term" value="F:GTPase activator activity"/>
    <property type="evidence" value="ECO:0007669"/>
    <property type="project" value="UniProtKB-KW"/>
</dbReference>
<evidence type="ECO:0000313" key="6">
    <source>
        <dbReference type="WBParaSite" id="SBAD_0000999701-mRNA-1"/>
    </source>
</evidence>
<organism evidence="6">
    <name type="scientific">Soboliphyme baturini</name>
    <dbReference type="NCBI Taxonomy" id="241478"/>
    <lineage>
        <taxon>Eukaryota</taxon>
        <taxon>Metazoa</taxon>
        <taxon>Ecdysozoa</taxon>
        <taxon>Nematoda</taxon>
        <taxon>Enoplea</taxon>
        <taxon>Dorylaimia</taxon>
        <taxon>Dioctophymatida</taxon>
        <taxon>Dioctophymatoidea</taxon>
        <taxon>Soboliphymatidae</taxon>
        <taxon>Soboliphyme</taxon>
    </lineage>
</organism>
<proteinExistence type="predicted"/>
<accession>A0A183J1A1</accession>
<dbReference type="PROSITE" id="PS50018">
    <property type="entry name" value="RAS_GTPASE_ACTIV_2"/>
    <property type="match status" value="1"/>
</dbReference>
<feature type="domain" description="Ras-GAP" evidence="3">
    <location>
        <begin position="271"/>
        <end position="424"/>
    </location>
</feature>
<keyword evidence="5" id="KW-1185">Reference proteome</keyword>
<dbReference type="Gene3D" id="1.10.506.10">
    <property type="entry name" value="GTPase Activation - p120gap, domain 1"/>
    <property type="match status" value="2"/>
</dbReference>
<dbReference type="SUPFAM" id="SSF48350">
    <property type="entry name" value="GTPase activation domain, GAP"/>
    <property type="match status" value="1"/>
</dbReference>
<dbReference type="EMBL" id="UZAM01012990">
    <property type="protein sequence ID" value="VDP24625.1"/>
    <property type="molecule type" value="Genomic_DNA"/>
</dbReference>
<dbReference type="OrthoDB" id="1562946at2759"/>
<evidence type="ECO:0000313" key="5">
    <source>
        <dbReference type="Proteomes" id="UP000270296"/>
    </source>
</evidence>
<sequence>VDPVTPSTPPITVAKDHYGPASQFLSHFLSLLFLQSENLEAPIIRQVKESCSFELSPLLYESVFEQIKTFTERFFDSSGEILLTYGNTQFIEHAVYIMKNILLEIGSTWKSDLKISCIEPILLTFCRYFSLFMNLLNDCSASDSCSGVDSDNISVKGLCSEYARGSFSAGSSTGSKQQGENNTDLLRNATIESMSCLLAANIDTGLIHSVGLGYHKDTRVRLAFVQVLIKILQQGTEFETLNETVMADRYEELIRLVTMITADGEMPVVNALDELAIILVTVSAWRNLLNELLWKLFSQEVKLAEAPTTLFRGNTLASKIMGYCFKLYGASYLRNVLRDFVSHVIIQSNRQCYEVNPSRFPVQLKSTCNILYNVVNARFPNNGLLAVGMILFLRFFNPAIDIYPNHTVKRGLMLVSKVLQQIANQTDFVKDTCLQSFVSNITLESPSCIISSPTVTFVHDATVSSLHRLLWRYQDEIGEYLTSVRSYELISRRLITLLAQMGPAEHKTSETGWNSADLTSNQFEEFMAKQNMTEKEEFKSVKATNVFYQSGYSRNGYPTFYFIAVRYK</sequence>
<keyword evidence="1" id="KW-0343">GTPase activation</keyword>
<reference evidence="4 5" key="2">
    <citation type="submission" date="2018-11" db="EMBL/GenBank/DDBJ databases">
        <authorList>
            <consortium name="Pathogen Informatics"/>
        </authorList>
    </citation>
    <scope>NUCLEOTIDE SEQUENCE [LARGE SCALE GENOMIC DNA]</scope>
</reference>
<name>A0A183J1A1_9BILA</name>
<evidence type="ECO:0000256" key="2">
    <source>
        <dbReference type="ARBA" id="ARBA00022553"/>
    </source>
</evidence>
<evidence type="ECO:0000256" key="1">
    <source>
        <dbReference type="ARBA" id="ARBA00022468"/>
    </source>
</evidence>
<dbReference type="Proteomes" id="UP000270296">
    <property type="component" value="Unassembled WGS sequence"/>
</dbReference>
<dbReference type="InterPro" id="IPR039360">
    <property type="entry name" value="Ras_GTPase"/>
</dbReference>
<dbReference type="InterPro" id="IPR008936">
    <property type="entry name" value="Rho_GTPase_activation_prot"/>
</dbReference>
<keyword evidence="2" id="KW-0597">Phosphoprotein</keyword>
<dbReference type="InterPro" id="IPR001936">
    <property type="entry name" value="RasGAP_dom"/>
</dbReference>
<dbReference type="SMART" id="SM00323">
    <property type="entry name" value="RasGAP"/>
    <property type="match status" value="1"/>
</dbReference>
<protein>
    <submittedName>
        <fullName evidence="6">Ras-GAP domain-containing protein</fullName>
    </submittedName>
</protein>
<evidence type="ECO:0000313" key="4">
    <source>
        <dbReference type="EMBL" id="VDP24625.1"/>
    </source>
</evidence>
<dbReference type="WBParaSite" id="SBAD_0000999701-mRNA-1">
    <property type="protein sequence ID" value="SBAD_0000999701-mRNA-1"/>
    <property type="gene ID" value="SBAD_0000999701"/>
</dbReference>
<reference evidence="6" key="1">
    <citation type="submission" date="2016-06" db="UniProtKB">
        <authorList>
            <consortium name="WormBaseParasite"/>
        </authorList>
    </citation>
    <scope>IDENTIFICATION</scope>
</reference>
<dbReference type="Pfam" id="PF00616">
    <property type="entry name" value="RasGAP"/>
    <property type="match status" value="1"/>
</dbReference>
<dbReference type="PANTHER" id="PTHR10194">
    <property type="entry name" value="RAS GTPASE-ACTIVATING PROTEINS"/>
    <property type="match status" value="1"/>
</dbReference>
<gene>
    <name evidence="4" type="ORF">SBAD_LOCUS9649</name>
</gene>